<keyword evidence="1" id="KW-0812">Transmembrane</keyword>
<keyword evidence="1" id="KW-0472">Membrane</keyword>
<dbReference type="Proteomes" id="UP001589854">
    <property type="component" value="Unassembled WGS sequence"/>
</dbReference>
<accession>A0ABV6GJA9</accession>
<comment type="caution">
    <text evidence="2">The sequence shown here is derived from an EMBL/GenBank/DDBJ whole genome shotgun (WGS) entry which is preliminary data.</text>
</comment>
<reference evidence="2 3" key="1">
    <citation type="submission" date="2024-09" db="EMBL/GenBank/DDBJ databases">
        <authorList>
            <person name="Sun Q."/>
            <person name="Mori K."/>
        </authorList>
    </citation>
    <scope>NUCLEOTIDE SEQUENCE [LARGE SCALE GENOMIC DNA]</scope>
    <source>
        <strain evidence="2 3">CCM 7228</strain>
    </source>
</reference>
<sequence>MNTTLAKWMTLIIAANIMFVPLLSYIDSLHREAVEVVLQEGAKKAAIEGRFTTEIINDMKQELVDHYNFDESKIQITATQALTRRNEYIEGKVVVPRGPIWIFEIFNRGPNTIEKNTKVLSEYLD</sequence>
<organism evidence="2 3">
    <name type="scientific">Metabacillus herbersteinensis</name>
    <dbReference type="NCBI Taxonomy" id="283816"/>
    <lineage>
        <taxon>Bacteria</taxon>
        <taxon>Bacillati</taxon>
        <taxon>Bacillota</taxon>
        <taxon>Bacilli</taxon>
        <taxon>Bacillales</taxon>
        <taxon>Bacillaceae</taxon>
        <taxon>Metabacillus</taxon>
    </lineage>
</organism>
<dbReference type="RefSeq" id="WP_378937432.1">
    <property type="nucleotide sequence ID" value="NZ_JBHLVO010000024.1"/>
</dbReference>
<gene>
    <name evidence="2" type="ORF">ACFFIX_20580</name>
</gene>
<evidence type="ECO:0000256" key="1">
    <source>
        <dbReference type="SAM" id="Phobius"/>
    </source>
</evidence>
<dbReference type="EMBL" id="JBHLVO010000024">
    <property type="protein sequence ID" value="MFC0273787.1"/>
    <property type="molecule type" value="Genomic_DNA"/>
</dbReference>
<protein>
    <recommendedName>
        <fullName evidence="4">DUF4320 family protein</fullName>
    </recommendedName>
</protein>
<proteinExistence type="predicted"/>
<name>A0ABV6GJA9_9BACI</name>
<keyword evidence="3" id="KW-1185">Reference proteome</keyword>
<keyword evidence="1" id="KW-1133">Transmembrane helix</keyword>
<evidence type="ECO:0008006" key="4">
    <source>
        <dbReference type="Google" id="ProtNLM"/>
    </source>
</evidence>
<feature type="transmembrane region" description="Helical" evidence="1">
    <location>
        <begin position="6"/>
        <end position="26"/>
    </location>
</feature>
<evidence type="ECO:0000313" key="3">
    <source>
        <dbReference type="Proteomes" id="UP001589854"/>
    </source>
</evidence>
<evidence type="ECO:0000313" key="2">
    <source>
        <dbReference type="EMBL" id="MFC0273787.1"/>
    </source>
</evidence>